<evidence type="ECO:0000256" key="1">
    <source>
        <dbReference type="ARBA" id="ARBA00022679"/>
    </source>
</evidence>
<dbReference type="OrthoDB" id="522106at2759"/>
<evidence type="ECO:0000313" key="5">
    <source>
        <dbReference type="Proteomes" id="UP000001307"/>
    </source>
</evidence>
<accession>E4XNH9</accession>
<dbReference type="PANTHER" id="PTHR23359">
    <property type="entry name" value="NUCLEOTIDE KINASE"/>
    <property type="match status" value="1"/>
</dbReference>
<keyword evidence="3" id="KW-0418">Kinase</keyword>
<dbReference type="Pfam" id="PF00406">
    <property type="entry name" value="ADK"/>
    <property type="match status" value="1"/>
</dbReference>
<dbReference type="Gene3D" id="3.40.50.300">
    <property type="entry name" value="P-loop containing nucleotide triphosphate hydrolases"/>
    <property type="match status" value="2"/>
</dbReference>
<dbReference type="GO" id="GO:0005524">
    <property type="term" value="F:ATP binding"/>
    <property type="evidence" value="ECO:0007669"/>
    <property type="project" value="InterPro"/>
</dbReference>
<keyword evidence="5" id="KW-1185">Reference proteome</keyword>
<dbReference type="GO" id="GO:0019205">
    <property type="term" value="F:nucleobase-containing compound kinase activity"/>
    <property type="evidence" value="ECO:0007669"/>
    <property type="project" value="InterPro"/>
</dbReference>
<dbReference type="GO" id="GO:0006139">
    <property type="term" value="P:nucleobase-containing compound metabolic process"/>
    <property type="evidence" value="ECO:0007669"/>
    <property type="project" value="InterPro"/>
</dbReference>
<dbReference type="CDD" id="cd22979">
    <property type="entry name" value="DD_AK8"/>
    <property type="match status" value="1"/>
</dbReference>
<dbReference type="FunCoup" id="E4XNH9">
    <property type="interactions" value="47"/>
</dbReference>
<proteinExistence type="predicted"/>
<keyword evidence="2" id="KW-0547">Nucleotide-binding</keyword>
<evidence type="ECO:0000313" key="4">
    <source>
        <dbReference type="EMBL" id="CBY11417.1"/>
    </source>
</evidence>
<reference evidence="4" key="1">
    <citation type="journal article" date="2010" name="Science">
        <title>Plasticity of animal genome architecture unmasked by rapid evolution of a pelagic tunicate.</title>
        <authorList>
            <person name="Denoeud F."/>
            <person name="Henriet S."/>
            <person name="Mungpakdee S."/>
            <person name="Aury J.M."/>
            <person name="Da Silva C."/>
            <person name="Brinkmann H."/>
            <person name="Mikhaleva J."/>
            <person name="Olsen L.C."/>
            <person name="Jubin C."/>
            <person name="Canestro C."/>
            <person name="Bouquet J.M."/>
            <person name="Danks G."/>
            <person name="Poulain J."/>
            <person name="Campsteijn C."/>
            <person name="Adamski M."/>
            <person name="Cross I."/>
            <person name="Yadetie F."/>
            <person name="Muffato M."/>
            <person name="Louis A."/>
            <person name="Butcher S."/>
            <person name="Tsagkogeorga G."/>
            <person name="Konrad A."/>
            <person name="Singh S."/>
            <person name="Jensen M.F."/>
            <person name="Cong E.H."/>
            <person name="Eikeseth-Otteraa H."/>
            <person name="Noel B."/>
            <person name="Anthouard V."/>
            <person name="Porcel B.M."/>
            <person name="Kachouri-Lafond R."/>
            <person name="Nishino A."/>
            <person name="Ugolini M."/>
            <person name="Chourrout P."/>
            <person name="Nishida H."/>
            <person name="Aasland R."/>
            <person name="Huzurbazar S."/>
            <person name="Westhof E."/>
            <person name="Delsuc F."/>
            <person name="Lehrach H."/>
            <person name="Reinhardt R."/>
            <person name="Weissenbach J."/>
            <person name="Roy S.W."/>
            <person name="Artiguenave F."/>
            <person name="Postlethwait J.H."/>
            <person name="Manak J.R."/>
            <person name="Thompson E.M."/>
            <person name="Jaillon O."/>
            <person name="Du Pasquier L."/>
            <person name="Boudinot P."/>
            <person name="Liberles D.A."/>
            <person name="Volff J.N."/>
            <person name="Philippe H."/>
            <person name="Lenhard B."/>
            <person name="Roest Crollius H."/>
            <person name="Wincker P."/>
            <person name="Chourrout D."/>
        </authorList>
    </citation>
    <scope>NUCLEOTIDE SEQUENCE [LARGE SCALE GENOMIC DNA]</scope>
</reference>
<dbReference type="SUPFAM" id="SSF47391">
    <property type="entry name" value="Dimerization-anchoring domain of cAMP-dependent PK regulatory subunit"/>
    <property type="match status" value="1"/>
</dbReference>
<name>E4XNH9_OIKDI</name>
<gene>
    <name evidence="4" type="ORF">GSOID_T00015740001</name>
</gene>
<dbReference type="InterPro" id="IPR027417">
    <property type="entry name" value="P-loop_NTPase"/>
</dbReference>
<evidence type="ECO:0000256" key="2">
    <source>
        <dbReference type="ARBA" id="ARBA00022741"/>
    </source>
</evidence>
<dbReference type="InParanoid" id="E4XNH9"/>
<sequence>MCHDLGTSSILWKKVSRTDVDFRARDSQKVILRSSWVRTTIIIQKMSVDATKRPLKMPIRYQNYAEEHEIFELVGNMMESLLLNRPADPLNYLISYLEGDNRRKVTVAVLGPPGAGKTCIAQQLAHITGVPIVSKLAQLQNNDPRYRYGYILDGVAESAEDVIALQEAGCILDYVIYLHGPEELLRARQKDKWTDQTTGTVYHPVFNWPADELVANKLVKIPEKPFADEFASHQVKKDRVLQTYGHILHKINADQPLADVKKIASEIVSQRPMSKARVVTKALLLGATGSGKRLVAERLHRNWGMVPIDLKLLIEQEKLNKTRIGQEILRNDGVVTKRALEYILKDRLEREDAVMNGWVIYSYPVECIYDLGEAMASTNIMPNRTVVFQLSENSIVERLANRMVDSLTGREYHALYNPATAENIRNRLVKREMDDSVSVKKRVNSFNNQLADILDVLNDTDPQMINADQDQNVVYQLVESKLAKPLPSKSFDGYAE</sequence>
<dbReference type="Proteomes" id="UP000001307">
    <property type="component" value="Unassembled WGS sequence"/>
</dbReference>
<organism evidence="4">
    <name type="scientific">Oikopleura dioica</name>
    <name type="common">Tunicate</name>
    <dbReference type="NCBI Taxonomy" id="34765"/>
    <lineage>
        <taxon>Eukaryota</taxon>
        <taxon>Metazoa</taxon>
        <taxon>Chordata</taxon>
        <taxon>Tunicata</taxon>
        <taxon>Appendicularia</taxon>
        <taxon>Copelata</taxon>
        <taxon>Oikopleuridae</taxon>
        <taxon>Oikopleura</taxon>
    </lineage>
</organism>
<dbReference type="AlphaFoldDB" id="E4XNH9"/>
<dbReference type="SUPFAM" id="SSF52540">
    <property type="entry name" value="P-loop containing nucleoside triphosphate hydrolases"/>
    <property type="match status" value="2"/>
</dbReference>
<dbReference type="EMBL" id="FN653084">
    <property type="protein sequence ID" value="CBY11417.1"/>
    <property type="molecule type" value="Genomic_DNA"/>
</dbReference>
<evidence type="ECO:0000256" key="3">
    <source>
        <dbReference type="ARBA" id="ARBA00022777"/>
    </source>
</evidence>
<keyword evidence="1" id="KW-0808">Transferase</keyword>
<dbReference type="InterPro" id="IPR000850">
    <property type="entry name" value="Adenylat/UMP-CMP_kin"/>
</dbReference>
<protein>
    <submittedName>
        <fullName evidence="4">Uncharacterized protein</fullName>
    </submittedName>
</protein>